<evidence type="ECO:0000313" key="2">
    <source>
        <dbReference type="Proteomes" id="UP000176854"/>
    </source>
</evidence>
<organism evidence="1 2">
    <name type="scientific">Candidatus Gottesmanbacteria bacterium RBG_16_43_7</name>
    <dbReference type="NCBI Taxonomy" id="1798373"/>
    <lineage>
        <taxon>Bacteria</taxon>
        <taxon>Candidatus Gottesmaniibacteriota</taxon>
    </lineage>
</organism>
<evidence type="ECO:0000313" key="1">
    <source>
        <dbReference type="EMBL" id="OGG10005.1"/>
    </source>
</evidence>
<reference evidence="1 2" key="1">
    <citation type="journal article" date="2016" name="Nat. Commun.">
        <title>Thousands of microbial genomes shed light on interconnected biogeochemical processes in an aquifer system.</title>
        <authorList>
            <person name="Anantharaman K."/>
            <person name="Brown C.T."/>
            <person name="Hug L.A."/>
            <person name="Sharon I."/>
            <person name="Castelle C.J."/>
            <person name="Probst A.J."/>
            <person name="Thomas B.C."/>
            <person name="Singh A."/>
            <person name="Wilkins M.J."/>
            <person name="Karaoz U."/>
            <person name="Brodie E.L."/>
            <person name="Williams K.H."/>
            <person name="Hubbard S.S."/>
            <person name="Banfield J.F."/>
        </authorList>
    </citation>
    <scope>NUCLEOTIDE SEQUENCE [LARGE SCALE GENOMIC DNA]</scope>
</reference>
<name>A0A1F5ZCB5_9BACT</name>
<protein>
    <submittedName>
        <fullName evidence="1">Uncharacterized protein</fullName>
    </submittedName>
</protein>
<dbReference type="EMBL" id="MFJC01000007">
    <property type="protein sequence ID" value="OGG10005.1"/>
    <property type="molecule type" value="Genomic_DNA"/>
</dbReference>
<dbReference type="AlphaFoldDB" id="A0A1F5ZCB5"/>
<comment type="caution">
    <text evidence="1">The sequence shown here is derived from an EMBL/GenBank/DDBJ whole genome shotgun (WGS) entry which is preliminary data.</text>
</comment>
<dbReference type="Proteomes" id="UP000176854">
    <property type="component" value="Unassembled WGS sequence"/>
</dbReference>
<proteinExistence type="predicted"/>
<gene>
    <name evidence="1" type="ORF">A2154_05135</name>
</gene>
<sequence>MTTLKECNQLDFDPFQLPPVDYLGMVECACQSTHEGYSQALNCGIRMGGSRCLIVVGSDGKLERHSQSKSEFVLVSRQIVPQSLLDGIYDTLSKFEGVHFEKNTSYGIEIKILEGTSPFSYANHESATVYPDRILNSAFITGDVTAYAHARMRVLREITASDSLGQRIRDHMYEQLKQYKRAILTREFRHIPLFSLTDHQQFYSEGVSLCFGFKIPFLRSVQRYIDIATTRLIRRGLISIHDCVDMPTSTYDRLIFLHRSGYLPSDIAANAGYAYGWFLREYHRAQELFKRSSLPTATSFDPDEFNEYARAIKRLLKITQG</sequence>
<accession>A0A1F5ZCB5</accession>